<evidence type="ECO:0000313" key="2">
    <source>
        <dbReference type="Proteomes" id="UP001159363"/>
    </source>
</evidence>
<keyword evidence="2" id="KW-1185">Reference proteome</keyword>
<name>A0ABQ9ID63_9NEOP</name>
<protein>
    <submittedName>
        <fullName evidence="1">Uncharacterized protein</fullName>
    </submittedName>
</protein>
<gene>
    <name evidence="1" type="ORF">PR048_007284</name>
</gene>
<accession>A0ABQ9ID63</accession>
<sequence length="198" mass="22851">MWVEGQGKRGSSEVASAILKVLNELRKKKTRPVNELIMWSDGCTEQNKNFFIVAQWSYAIHIINGLNVLKTTSFSRFEDETSDRICIDKDKPFVVQCKYTYTDLESYTSFNILKTGRPRILPRLVCKYEELVEVAPAKVKDLEKQMQYMPPSKMQPFWNDIFVEQSKLAANAKKINTHGCTDINEEQETTISIGNWDV</sequence>
<reference evidence="1 2" key="1">
    <citation type="submission" date="2023-02" db="EMBL/GenBank/DDBJ databases">
        <title>LHISI_Scaffold_Assembly.</title>
        <authorList>
            <person name="Stuart O.P."/>
            <person name="Cleave R."/>
            <person name="Magrath M.J.L."/>
            <person name="Mikheyev A.S."/>
        </authorList>
    </citation>
    <scope>NUCLEOTIDE SEQUENCE [LARGE SCALE GENOMIC DNA]</scope>
    <source>
        <strain evidence="1">Daus_M_001</strain>
        <tissue evidence="1">Leg muscle</tissue>
    </source>
</reference>
<proteinExistence type="predicted"/>
<organism evidence="1 2">
    <name type="scientific">Dryococelus australis</name>
    <dbReference type="NCBI Taxonomy" id="614101"/>
    <lineage>
        <taxon>Eukaryota</taxon>
        <taxon>Metazoa</taxon>
        <taxon>Ecdysozoa</taxon>
        <taxon>Arthropoda</taxon>
        <taxon>Hexapoda</taxon>
        <taxon>Insecta</taxon>
        <taxon>Pterygota</taxon>
        <taxon>Neoptera</taxon>
        <taxon>Polyneoptera</taxon>
        <taxon>Phasmatodea</taxon>
        <taxon>Verophasmatodea</taxon>
        <taxon>Anareolatae</taxon>
        <taxon>Phasmatidae</taxon>
        <taxon>Eurycanthinae</taxon>
        <taxon>Dryococelus</taxon>
    </lineage>
</organism>
<evidence type="ECO:0000313" key="1">
    <source>
        <dbReference type="EMBL" id="KAJ8894620.1"/>
    </source>
</evidence>
<dbReference type="Proteomes" id="UP001159363">
    <property type="component" value="Chromosome 2"/>
</dbReference>
<comment type="caution">
    <text evidence="1">The sequence shown here is derived from an EMBL/GenBank/DDBJ whole genome shotgun (WGS) entry which is preliminary data.</text>
</comment>
<dbReference type="EMBL" id="JARBHB010000002">
    <property type="protein sequence ID" value="KAJ8894620.1"/>
    <property type="molecule type" value="Genomic_DNA"/>
</dbReference>